<evidence type="ECO:0000256" key="7">
    <source>
        <dbReference type="ARBA" id="ARBA00015188"/>
    </source>
</evidence>
<comment type="catalytic activity">
    <reaction evidence="19 20">
        <text>UDP-N-acetyl-alpha-D-muramate + NADP(+) = UDP-N-acetyl-3-O-(1-carboxyvinyl)-alpha-D-glucosamine + NADPH + H(+)</text>
        <dbReference type="Rhea" id="RHEA:12248"/>
        <dbReference type="ChEBI" id="CHEBI:15378"/>
        <dbReference type="ChEBI" id="CHEBI:57783"/>
        <dbReference type="ChEBI" id="CHEBI:58349"/>
        <dbReference type="ChEBI" id="CHEBI:68483"/>
        <dbReference type="ChEBI" id="CHEBI:70757"/>
        <dbReference type="EC" id="1.3.1.98"/>
    </reaction>
</comment>
<keyword evidence="17 20" id="KW-0961">Cell wall biogenesis/degradation</keyword>
<comment type="function">
    <text evidence="2 20">Cell wall formation.</text>
</comment>
<dbReference type="NCBIfam" id="NF000755">
    <property type="entry name" value="PRK00046.1"/>
    <property type="match status" value="1"/>
</dbReference>
<evidence type="ECO:0000256" key="14">
    <source>
        <dbReference type="ARBA" id="ARBA00022984"/>
    </source>
</evidence>
<evidence type="ECO:0000256" key="6">
    <source>
        <dbReference type="ARBA" id="ARBA00012518"/>
    </source>
</evidence>
<evidence type="ECO:0000256" key="18">
    <source>
        <dbReference type="ARBA" id="ARBA00031026"/>
    </source>
</evidence>
<evidence type="ECO:0000256" key="4">
    <source>
        <dbReference type="ARBA" id="ARBA00004752"/>
    </source>
</evidence>
<evidence type="ECO:0000256" key="17">
    <source>
        <dbReference type="ARBA" id="ARBA00023316"/>
    </source>
</evidence>
<dbReference type="GO" id="GO:0005829">
    <property type="term" value="C:cytosol"/>
    <property type="evidence" value="ECO:0007669"/>
    <property type="project" value="TreeGrafter"/>
</dbReference>
<feature type="active site" evidence="20">
    <location>
        <position position="159"/>
    </location>
</feature>
<proteinExistence type="inferred from homology"/>
<dbReference type="OrthoDB" id="9804753at2"/>
<evidence type="ECO:0000313" key="22">
    <source>
        <dbReference type="EMBL" id="SFP61136.1"/>
    </source>
</evidence>
<feature type="active site" evidence="20">
    <location>
        <position position="325"/>
    </location>
</feature>
<dbReference type="RefSeq" id="WP_093143079.1">
    <property type="nucleotide sequence ID" value="NZ_FOXF01000043.1"/>
</dbReference>
<dbReference type="InterPro" id="IPR016166">
    <property type="entry name" value="FAD-bd_PCMH"/>
</dbReference>
<evidence type="ECO:0000256" key="9">
    <source>
        <dbReference type="ARBA" id="ARBA00022618"/>
    </source>
</evidence>
<keyword evidence="14 20" id="KW-0573">Peptidoglycan synthesis</keyword>
<dbReference type="InterPro" id="IPR016167">
    <property type="entry name" value="FAD-bd_PCMH_sub1"/>
</dbReference>
<keyword evidence="13 20" id="KW-0133">Cell shape</keyword>
<evidence type="ECO:0000256" key="20">
    <source>
        <dbReference type="HAMAP-Rule" id="MF_00037"/>
    </source>
</evidence>
<dbReference type="Pfam" id="PF02873">
    <property type="entry name" value="MurB_C"/>
    <property type="match status" value="1"/>
</dbReference>
<evidence type="ECO:0000256" key="10">
    <source>
        <dbReference type="ARBA" id="ARBA00022630"/>
    </source>
</evidence>
<evidence type="ECO:0000256" key="5">
    <source>
        <dbReference type="ARBA" id="ARBA00010485"/>
    </source>
</evidence>
<dbReference type="Pfam" id="PF01565">
    <property type="entry name" value="FAD_binding_4"/>
    <property type="match status" value="1"/>
</dbReference>
<feature type="domain" description="FAD-binding PCMH-type" evidence="21">
    <location>
        <begin position="13"/>
        <end position="184"/>
    </location>
</feature>
<evidence type="ECO:0000256" key="3">
    <source>
        <dbReference type="ARBA" id="ARBA00004496"/>
    </source>
</evidence>
<sequence>MSFNLKAYNTFGLDVEATYGFVINDFVMFDMAFKKIKESGLPFIVLGEGSDVLFTDDFNGVVLINRLLGYEFSEDANYHFVKIQAGERFDNVIRTCIKRGIYGLENLAFIPGTAGAAPVQNIGAYGASFSDFCRYVEVLDLNNNKLARIKASDCEFGYRTSIFKKKENIGRYIITAVELKIPKEWKPNLNYASLAELQGTTAEQIYEHVVNVRKSKLPDPKVIGNAGSFFKNPTVNISTYEELKAEYDTVPGYFTEGDDNVKLAAGWLIEKAGCKGLRLGNAGTYDKQSLIVVNHGEATPDEVVNVARFVRSEVHKKFGIELVPEVRIFGRNGECVL</sequence>
<evidence type="ECO:0000256" key="16">
    <source>
        <dbReference type="ARBA" id="ARBA00023306"/>
    </source>
</evidence>
<dbReference type="GO" id="GO:0071555">
    <property type="term" value="P:cell wall organization"/>
    <property type="evidence" value="ECO:0007669"/>
    <property type="project" value="UniProtKB-KW"/>
</dbReference>
<dbReference type="EC" id="1.3.1.98" evidence="6 20"/>
<dbReference type="GO" id="GO:0008762">
    <property type="term" value="F:UDP-N-acetylmuramate dehydrogenase activity"/>
    <property type="evidence" value="ECO:0007669"/>
    <property type="project" value="UniProtKB-UniRule"/>
</dbReference>
<evidence type="ECO:0000256" key="13">
    <source>
        <dbReference type="ARBA" id="ARBA00022960"/>
    </source>
</evidence>
<dbReference type="Gene3D" id="3.30.43.10">
    <property type="entry name" value="Uridine Diphospho-n-acetylenolpyruvylglucosamine Reductase, domain 2"/>
    <property type="match status" value="1"/>
</dbReference>
<dbReference type="InterPro" id="IPR036318">
    <property type="entry name" value="FAD-bd_PCMH-like_sf"/>
</dbReference>
<dbReference type="PROSITE" id="PS51387">
    <property type="entry name" value="FAD_PCMH"/>
    <property type="match status" value="1"/>
</dbReference>
<dbReference type="InterPro" id="IPR016169">
    <property type="entry name" value="FAD-bd_PCMH_sub2"/>
</dbReference>
<dbReference type="UniPathway" id="UPA00219"/>
<dbReference type="Gene3D" id="3.30.465.10">
    <property type="match status" value="1"/>
</dbReference>
<gene>
    <name evidence="20" type="primary">murB</name>
    <name evidence="22" type="ORF">SAMN02910344_01860</name>
</gene>
<comment type="pathway">
    <text evidence="4 20">Cell wall biogenesis; peptidoglycan biosynthesis.</text>
</comment>
<accession>A0A662ZJ08</accession>
<dbReference type="Gene3D" id="3.90.78.10">
    <property type="entry name" value="UDP-N-acetylenolpyruvoylglucosamine reductase, C-terminal domain"/>
    <property type="match status" value="1"/>
</dbReference>
<dbReference type="SUPFAM" id="SSF56176">
    <property type="entry name" value="FAD-binding/transporter-associated domain-like"/>
    <property type="match status" value="1"/>
</dbReference>
<dbReference type="InterPro" id="IPR011601">
    <property type="entry name" value="MurB_C"/>
</dbReference>
<keyword evidence="11 20" id="KW-0274">FAD</keyword>
<evidence type="ECO:0000256" key="12">
    <source>
        <dbReference type="ARBA" id="ARBA00022857"/>
    </source>
</evidence>
<keyword evidence="9 20" id="KW-0132">Cell division</keyword>
<name>A0A662ZJ08_9GAMM</name>
<dbReference type="PANTHER" id="PTHR21071">
    <property type="entry name" value="UDP-N-ACETYLENOLPYRUVOYLGLUCOSAMINE REDUCTASE"/>
    <property type="match status" value="1"/>
</dbReference>
<dbReference type="SUPFAM" id="SSF56194">
    <property type="entry name" value="Uridine diphospho-N-Acetylenolpyruvylglucosamine reductase, MurB, C-terminal domain"/>
    <property type="match status" value="1"/>
</dbReference>
<protein>
    <recommendedName>
        <fullName evidence="7 20">UDP-N-acetylenolpyruvoylglucosamine reductase</fullName>
        <ecNumber evidence="6 20">1.3.1.98</ecNumber>
    </recommendedName>
    <alternativeName>
        <fullName evidence="18 20">UDP-N-acetylmuramate dehydrogenase</fullName>
    </alternativeName>
</protein>
<reference evidence="22 23" key="1">
    <citation type="submission" date="2016-10" db="EMBL/GenBank/DDBJ databases">
        <authorList>
            <person name="Varghese N."/>
            <person name="Submissions S."/>
        </authorList>
    </citation>
    <scope>NUCLEOTIDE SEQUENCE [LARGE SCALE GENOMIC DNA]</scope>
    <source>
        <strain evidence="22 23">DSM 1361</strain>
    </source>
</reference>
<dbReference type="InterPro" id="IPR003170">
    <property type="entry name" value="MurB"/>
</dbReference>
<evidence type="ECO:0000256" key="2">
    <source>
        <dbReference type="ARBA" id="ARBA00003921"/>
    </source>
</evidence>
<dbReference type="NCBIfam" id="TIGR00179">
    <property type="entry name" value="murB"/>
    <property type="match status" value="1"/>
</dbReference>
<dbReference type="GO" id="GO:0051301">
    <property type="term" value="P:cell division"/>
    <property type="evidence" value="ECO:0007669"/>
    <property type="project" value="UniProtKB-KW"/>
</dbReference>
<dbReference type="GO" id="GO:0009252">
    <property type="term" value="P:peptidoglycan biosynthetic process"/>
    <property type="evidence" value="ECO:0007669"/>
    <property type="project" value="UniProtKB-UniRule"/>
</dbReference>
<dbReference type="AlphaFoldDB" id="A0A662ZJ08"/>
<dbReference type="Proteomes" id="UP000243745">
    <property type="component" value="Unassembled WGS sequence"/>
</dbReference>
<keyword evidence="23" id="KW-1185">Reference proteome</keyword>
<comment type="similarity">
    <text evidence="5 20">Belongs to the MurB family.</text>
</comment>
<feature type="active site" description="Proton donor" evidence="20">
    <location>
        <position position="228"/>
    </location>
</feature>
<evidence type="ECO:0000259" key="21">
    <source>
        <dbReference type="PROSITE" id="PS51387"/>
    </source>
</evidence>
<dbReference type="GO" id="GO:0008360">
    <property type="term" value="P:regulation of cell shape"/>
    <property type="evidence" value="ECO:0007669"/>
    <property type="project" value="UniProtKB-KW"/>
</dbReference>
<keyword evidence="15 20" id="KW-0560">Oxidoreductase</keyword>
<organism evidence="22 23">
    <name type="scientific">Ruminobacter amylophilus</name>
    <dbReference type="NCBI Taxonomy" id="867"/>
    <lineage>
        <taxon>Bacteria</taxon>
        <taxon>Pseudomonadati</taxon>
        <taxon>Pseudomonadota</taxon>
        <taxon>Gammaproteobacteria</taxon>
        <taxon>Aeromonadales</taxon>
        <taxon>Succinivibrionaceae</taxon>
        <taxon>Ruminobacter</taxon>
    </lineage>
</organism>
<keyword evidence="10 20" id="KW-0285">Flavoprotein</keyword>
<dbReference type="HAMAP" id="MF_00037">
    <property type="entry name" value="MurB"/>
    <property type="match status" value="1"/>
</dbReference>
<comment type="cofactor">
    <cofactor evidence="1 20">
        <name>FAD</name>
        <dbReference type="ChEBI" id="CHEBI:57692"/>
    </cofactor>
</comment>
<dbReference type="GO" id="GO:0071949">
    <property type="term" value="F:FAD binding"/>
    <property type="evidence" value="ECO:0007669"/>
    <property type="project" value="InterPro"/>
</dbReference>
<evidence type="ECO:0000313" key="23">
    <source>
        <dbReference type="Proteomes" id="UP000243745"/>
    </source>
</evidence>
<evidence type="ECO:0000256" key="1">
    <source>
        <dbReference type="ARBA" id="ARBA00001974"/>
    </source>
</evidence>
<keyword evidence="12 20" id="KW-0521">NADP</keyword>
<dbReference type="EMBL" id="FOXF01000043">
    <property type="protein sequence ID" value="SFP61136.1"/>
    <property type="molecule type" value="Genomic_DNA"/>
</dbReference>
<keyword evidence="16 20" id="KW-0131">Cell cycle</keyword>
<dbReference type="InterPro" id="IPR006094">
    <property type="entry name" value="Oxid_FAD_bind_N"/>
</dbReference>
<evidence type="ECO:0000256" key="11">
    <source>
        <dbReference type="ARBA" id="ARBA00022827"/>
    </source>
</evidence>
<dbReference type="PANTHER" id="PTHR21071:SF4">
    <property type="entry name" value="UDP-N-ACETYLENOLPYRUVOYLGLUCOSAMINE REDUCTASE"/>
    <property type="match status" value="1"/>
</dbReference>
<keyword evidence="8 20" id="KW-0963">Cytoplasm</keyword>
<evidence type="ECO:0000256" key="15">
    <source>
        <dbReference type="ARBA" id="ARBA00023002"/>
    </source>
</evidence>
<comment type="subcellular location">
    <subcellularLocation>
        <location evidence="3 20">Cytoplasm</location>
    </subcellularLocation>
</comment>
<evidence type="ECO:0000256" key="8">
    <source>
        <dbReference type="ARBA" id="ARBA00022490"/>
    </source>
</evidence>
<evidence type="ECO:0000256" key="19">
    <source>
        <dbReference type="ARBA" id="ARBA00048914"/>
    </source>
</evidence>
<dbReference type="InterPro" id="IPR036635">
    <property type="entry name" value="MurB_C_sf"/>
</dbReference>